<comment type="caution">
    <text evidence="6">The sequence shown here is derived from an EMBL/GenBank/DDBJ whole genome shotgun (WGS) entry which is preliminary data.</text>
</comment>
<proteinExistence type="predicted"/>
<dbReference type="OrthoDB" id="9758917at2"/>
<keyword evidence="1 6" id="KW-0645">Protease</keyword>
<dbReference type="PATRIC" id="fig|1497955.3.peg.220"/>
<evidence type="ECO:0000313" key="6">
    <source>
        <dbReference type="EMBL" id="KXB42549.1"/>
    </source>
</evidence>
<dbReference type="PROSITE" id="PS50106">
    <property type="entry name" value="PDZ"/>
    <property type="match status" value="1"/>
</dbReference>
<keyword evidence="4" id="KW-0472">Membrane</keyword>
<feature type="region of interest" description="Disordered" evidence="3">
    <location>
        <begin position="409"/>
        <end position="470"/>
    </location>
</feature>
<dbReference type="GO" id="GO:0006508">
    <property type="term" value="P:proteolysis"/>
    <property type="evidence" value="ECO:0007669"/>
    <property type="project" value="UniProtKB-KW"/>
</dbReference>
<evidence type="ECO:0000313" key="7">
    <source>
        <dbReference type="Proteomes" id="UP000070080"/>
    </source>
</evidence>
<keyword evidence="7" id="KW-1185">Reference proteome</keyword>
<dbReference type="Pfam" id="PF13365">
    <property type="entry name" value="Trypsin_2"/>
    <property type="match status" value="1"/>
</dbReference>
<keyword evidence="2" id="KW-0378">Hydrolase</keyword>
<dbReference type="InterPro" id="IPR001478">
    <property type="entry name" value="PDZ"/>
</dbReference>
<protein>
    <submittedName>
        <fullName evidence="6">Serine protease do-like HtrA family protein</fullName>
    </submittedName>
</protein>
<dbReference type="PANTHER" id="PTHR43343">
    <property type="entry name" value="PEPTIDASE S12"/>
    <property type="match status" value="1"/>
</dbReference>
<dbReference type="Proteomes" id="UP000070080">
    <property type="component" value="Unassembled WGS sequence"/>
</dbReference>
<dbReference type="EMBL" id="LSCV01000002">
    <property type="protein sequence ID" value="KXB42549.1"/>
    <property type="molecule type" value="Genomic_DNA"/>
</dbReference>
<dbReference type="InterPro" id="IPR036034">
    <property type="entry name" value="PDZ_sf"/>
</dbReference>
<feature type="domain" description="PDZ" evidence="5">
    <location>
        <begin position="304"/>
        <end position="395"/>
    </location>
</feature>
<keyword evidence="4" id="KW-0812">Transmembrane</keyword>
<dbReference type="GO" id="GO:0004252">
    <property type="term" value="F:serine-type endopeptidase activity"/>
    <property type="evidence" value="ECO:0007669"/>
    <property type="project" value="InterPro"/>
</dbReference>
<dbReference type="SMART" id="SM00228">
    <property type="entry name" value="PDZ"/>
    <property type="match status" value="1"/>
</dbReference>
<dbReference type="Pfam" id="PF13180">
    <property type="entry name" value="PDZ_2"/>
    <property type="match status" value="1"/>
</dbReference>
<evidence type="ECO:0000259" key="5">
    <source>
        <dbReference type="PROSITE" id="PS50106"/>
    </source>
</evidence>
<dbReference type="STRING" id="1497955.HMPREF1872_00235"/>
<organism evidence="6 7">
    <name type="scientific">Amygdalobacter nucleatus</name>
    <dbReference type="NCBI Taxonomy" id="3029274"/>
    <lineage>
        <taxon>Bacteria</taxon>
        <taxon>Bacillati</taxon>
        <taxon>Bacillota</taxon>
        <taxon>Clostridia</taxon>
        <taxon>Eubacteriales</taxon>
        <taxon>Oscillospiraceae</taxon>
        <taxon>Amygdalobacter</taxon>
    </lineage>
</organism>
<gene>
    <name evidence="6" type="ORF">HMPREF1872_00235</name>
</gene>
<dbReference type="InterPro" id="IPR051201">
    <property type="entry name" value="Chloro_Bact_Ser_Proteases"/>
</dbReference>
<dbReference type="SUPFAM" id="SSF50156">
    <property type="entry name" value="PDZ domain-like"/>
    <property type="match status" value="1"/>
</dbReference>
<evidence type="ECO:0000256" key="3">
    <source>
        <dbReference type="SAM" id="MobiDB-lite"/>
    </source>
</evidence>
<dbReference type="InterPro" id="IPR009003">
    <property type="entry name" value="Peptidase_S1_PA"/>
</dbReference>
<dbReference type="PANTHER" id="PTHR43343:SF3">
    <property type="entry name" value="PROTEASE DO-LIKE 8, CHLOROPLASTIC"/>
    <property type="match status" value="1"/>
</dbReference>
<accession>A0A133YH91</accession>
<name>A0A133YH91_9FIRM</name>
<dbReference type="AlphaFoldDB" id="A0A133YH91"/>
<dbReference type="InterPro" id="IPR001940">
    <property type="entry name" value="Peptidase_S1C"/>
</dbReference>
<sequence length="470" mass="50855">MENENTNFDYQAFCEQMQKSMPKAKKSGLGIFFKTAFALILVAGLGFSLFANFVLLKRYNTLADKLNGVETPVNKSEQIEHESNEGQSLAATMSTQQVVKQAISAVVAIKTEVEVQNFWGKDMAVGAGSGVLIDKEGYIVTNYHVVEGAQNISIKLASDEKPHKAELVASDSRTDLAVLKIVDKKGPFPFIHLADSDKVEIGEKAIAIGNPLGDLEGTVTQGIISGMNREVYTKSAQSGKLTRLSNVLQTDASINAGNSGGALLNARGELIGINTAKATSRDGVSVEGIGFAIPSNTVKKIINELLMNGYVSGRPYLGVRVTDLTESNSAMYGMPVGVYVIAVEKNSAADKAGLRRHDIITKLDGEDTKNSTMLNAVKDRYKAGDTAELEVWRQGELKKIKVTFGEVKPEASTPEFVDKPNEIMESKPDESFEDEKSSNDNHAKVEGKEPEATSAPKLAQHEKKDMDAFK</sequence>
<feature type="compositionally biased region" description="Basic and acidic residues" evidence="3">
    <location>
        <begin position="416"/>
        <end position="451"/>
    </location>
</feature>
<dbReference type="PRINTS" id="PR00834">
    <property type="entry name" value="PROTEASES2C"/>
</dbReference>
<feature type="transmembrane region" description="Helical" evidence="4">
    <location>
        <begin position="31"/>
        <end position="56"/>
    </location>
</feature>
<dbReference type="RefSeq" id="WP_066712669.1">
    <property type="nucleotide sequence ID" value="NZ_JARFNM010000001.1"/>
</dbReference>
<keyword evidence="4" id="KW-1133">Transmembrane helix</keyword>
<feature type="compositionally biased region" description="Basic and acidic residues" evidence="3">
    <location>
        <begin position="459"/>
        <end position="470"/>
    </location>
</feature>
<dbReference type="Gene3D" id="2.40.10.120">
    <property type="match status" value="1"/>
</dbReference>
<dbReference type="SUPFAM" id="SSF50494">
    <property type="entry name" value="Trypsin-like serine proteases"/>
    <property type="match status" value="1"/>
</dbReference>
<evidence type="ECO:0000256" key="1">
    <source>
        <dbReference type="ARBA" id="ARBA00022670"/>
    </source>
</evidence>
<evidence type="ECO:0000256" key="2">
    <source>
        <dbReference type="ARBA" id="ARBA00022801"/>
    </source>
</evidence>
<evidence type="ECO:0000256" key="4">
    <source>
        <dbReference type="SAM" id="Phobius"/>
    </source>
</evidence>
<reference evidence="7" key="1">
    <citation type="submission" date="2016-01" db="EMBL/GenBank/DDBJ databases">
        <authorList>
            <person name="Mitreva M."/>
            <person name="Pepin K.H."/>
            <person name="Mihindukulasuriya K.A."/>
            <person name="Fulton R."/>
            <person name="Fronick C."/>
            <person name="O'Laughlin M."/>
            <person name="Miner T."/>
            <person name="Herter B."/>
            <person name="Rosa B.A."/>
            <person name="Cordes M."/>
            <person name="Tomlinson C."/>
            <person name="Wollam A."/>
            <person name="Palsikar V.B."/>
            <person name="Mardis E.R."/>
            <person name="Wilson R.K."/>
        </authorList>
    </citation>
    <scope>NUCLEOTIDE SEQUENCE [LARGE SCALE GENOMIC DNA]</scope>
    <source>
        <strain evidence="7">KA00274</strain>
    </source>
</reference>
<dbReference type="Gene3D" id="2.30.42.10">
    <property type="match status" value="1"/>
</dbReference>